<reference evidence="11 12" key="1">
    <citation type="submission" date="2020-02" db="EMBL/GenBank/DDBJ databases">
        <title>Characterization of phylogenetic diversity of novel bifidobacterial species isolated in Czech ZOOs.</title>
        <authorList>
            <person name="Lugli G.A."/>
            <person name="Vera N.B."/>
            <person name="Ventura M."/>
        </authorList>
    </citation>
    <scope>NUCLEOTIDE SEQUENCE [LARGE SCALE GENOMIC DNA]</scope>
    <source>
        <strain evidence="11 12">DSM 109959</strain>
    </source>
</reference>
<evidence type="ECO:0000256" key="5">
    <source>
        <dbReference type="ARBA" id="ARBA00022970"/>
    </source>
</evidence>
<feature type="transmembrane region" description="Helical" evidence="9">
    <location>
        <begin position="463"/>
        <end position="483"/>
    </location>
</feature>
<dbReference type="PANTHER" id="PTHR43495:SF5">
    <property type="entry name" value="GAMMA-AMINOBUTYRIC ACID PERMEASE"/>
    <property type="match status" value="1"/>
</dbReference>
<evidence type="ECO:0000256" key="6">
    <source>
        <dbReference type="ARBA" id="ARBA00022989"/>
    </source>
</evidence>
<comment type="similarity">
    <text evidence="2">Belongs to the amino acid-polyamine-organocation (APC) superfamily. Amino acid transporter (AAT) (TC 2.A.3.1) family.</text>
</comment>
<keyword evidence="12" id="KW-1185">Reference proteome</keyword>
<evidence type="ECO:0000256" key="8">
    <source>
        <dbReference type="SAM" id="MobiDB-lite"/>
    </source>
</evidence>
<dbReference type="FunFam" id="1.20.1740.10:FF:000001">
    <property type="entry name" value="Amino acid permease"/>
    <property type="match status" value="1"/>
</dbReference>
<dbReference type="GO" id="GO:0006865">
    <property type="term" value="P:amino acid transport"/>
    <property type="evidence" value="ECO:0007669"/>
    <property type="project" value="UniProtKB-KW"/>
</dbReference>
<feature type="transmembrane region" description="Helical" evidence="9">
    <location>
        <begin position="101"/>
        <end position="121"/>
    </location>
</feature>
<comment type="caution">
    <text evidence="11">The sequence shown here is derived from an EMBL/GenBank/DDBJ whole genome shotgun (WGS) entry which is preliminary data.</text>
</comment>
<feature type="transmembrane region" description="Helical" evidence="9">
    <location>
        <begin position="390"/>
        <end position="411"/>
    </location>
</feature>
<dbReference type="PIRSF" id="PIRSF006060">
    <property type="entry name" value="AA_transporter"/>
    <property type="match status" value="1"/>
</dbReference>
<dbReference type="EMBL" id="JAAIIG010000010">
    <property type="protein sequence ID" value="NMM98935.1"/>
    <property type="molecule type" value="Genomic_DNA"/>
</dbReference>
<evidence type="ECO:0000259" key="10">
    <source>
        <dbReference type="Pfam" id="PF00324"/>
    </source>
</evidence>
<feature type="transmembrane region" description="Helical" evidence="9">
    <location>
        <begin position="330"/>
        <end position="357"/>
    </location>
</feature>
<feature type="transmembrane region" description="Helical" evidence="9">
    <location>
        <begin position="257"/>
        <end position="279"/>
    </location>
</feature>
<organism evidence="11 12">
    <name type="scientific">Bifidobacterium olomucense</name>
    <dbReference type="NCBI Taxonomy" id="2675324"/>
    <lineage>
        <taxon>Bacteria</taxon>
        <taxon>Bacillati</taxon>
        <taxon>Actinomycetota</taxon>
        <taxon>Actinomycetes</taxon>
        <taxon>Bifidobacteriales</taxon>
        <taxon>Bifidobacteriaceae</taxon>
        <taxon>Bifidobacterium</taxon>
    </lineage>
</organism>
<dbReference type="Pfam" id="PF00324">
    <property type="entry name" value="AA_permease"/>
    <property type="match status" value="1"/>
</dbReference>
<evidence type="ECO:0000256" key="3">
    <source>
        <dbReference type="ARBA" id="ARBA00022448"/>
    </source>
</evidence>
<keyword evidence="3" id="KW-0813">Transport</keyword>
<feature type="transmembrane region" description="Helical" evidence="9">
    <location>
        <begin position="300"/>
        <end position="318"/>
    </location>
</feature>
<dbReference type="GO" id="GO:0016020">
    <property type="term" value="C:membrane"/>
    <property type="evidence" value="ECO:0007669"/>
    <property type="project" value="UniProtKB-SubCell"/>
</dbReference>
<dbReference type="RefSeq" id="WP_169241559.1">
    <property type="nucleotide sequence ID" value="NZ_JAAIIG010000010.1"/>
</dbReference>
<feature type="transmembrane region" description="Helical" evidence="9">
    <location>
        <begin position="417"/>
        <end position="442"/>
    </location>
</feature>
<dbReference type="PROSITE" id="PS00218">
    <property type="entry name" value="AMINO_ACID_PERMEASE_1"/>
    <property type="match status" value="1"/>
</dbReference>
<dbReference type="GO" id="GO:0055085">
    <property type="term" value="P:transmembrane transport"/>
    <property type="evidence" value="ECO:0007669"/>
    <property type="project" value="InterPro"/>
</dbReference>
<sequence length="526" mass="57023">MSQSDLETATQSPSQPTTASSSTAVLPNAGDVAGETNSTADGGSDGTVNVTNRKDHTKHALHTNLKRGMESRHLQMISLGGVIGTGLFLSSGYTIQQAGPIGTILAYGIGAVIVYLVMLTLGELSVAMPVTGSFHVYAEKFIGPGTGFVIAIQYWLTWTVALGSEFTAAGLLMQRWFPHTPTWMWSAACIILIFTLNALSVRFFAEAEFWFASIKVLAICAFIGIGLLAIFGILPMKGYDHAPLFDNLTKDGIFPNGFMPVFATILTVNFAFSGTELIGVTAGETRDPETAVPKAIHTTLWRLVLFFIGSIVVMSALIPWRQAGVGESPFVLVFSSIGIPYAADIMNFVVLTAVLSASNSGLYASTRMVWSMGHEGMIPRWFAKTNRHGVPVLALCAAMAGGLLALLSSAVAATTVYLVLVALSGLSAVVVWIAIAYCQIVFRKRWIASGHSVDELKYKTPGYPWTSWGAFILCTASFLLVFFDKEQRFALGAELVFIVVCYAAYFVQRWWRQRHPREEDEPVQLP</sequence>
<feature type="compositionally biased region" description="Low complexity" evidence="8">
    <location>
        <begin position="8"/>
        <end position="24"/>
    </location>
</feature>
<evidence type="ECO:0000256" key="9">
    <source>
        <dbReference type="SAM" id="Phobius"/>
    </source>
</evidence>
<evidence type="ECO:0000256" key="1">
    <source>
        <dbReference type="ARBA" id="ARBA00004141"/>
    </source>
</evidence>
<dbReference type="InterPro" id="IPR004841">
    <property type="entry name" value="AA-permease/SLC12A_dom"/>
</dbReference>
<feature type="region of interest" description="Disordered" evidence="8">
    <location>
        <begin position="1"/>
        <end position="57"/>
    </location>
</feature>
<keyword evidence="5" id="KW-0029">Amino-acid transport</keyword>
<keyword evidence="4 9" id="KW-0812">Transmembrane</keyword>
<dbReference type="Proteomes" id="UP000543419">
    <property type="component" value="Unassembled WGS sequence"/>
</dbReference>
<feature type="compositionally biased region" description="Polar residues" evidence="8">
    <location>
        <begin position="35"/>
        <end position="51"/>
    </location>
</feature>
<feature type="transmembrane region" description="Helical" evidence="9">
    <location>
        <begin position="76"/>
        <end position="95"/>
    </location>
</feature>
<feature type="transmembrane region" description="Helical" evidence="9">
    <location>
        <begin position="141"/>
        <end position="163"/>
    </location>
</feature>
<evidence type="ECO:0000313" key="12">
    <source>
        <dbReference type="Proteomes" id="UP000543419"/>
    </source>
</evidence>
<keyword evidence="6 9" id="KW-1133">Transmembrane helix</keyword>
<gene>
    <name evidence="11" type="ORF">G1C97_1893</name>
</gene>
<comment type="subcellular location">
    <subcellularLocation>
        <location evidence="1">Membrane</location>
        <topology evidence="1">Multi-pass membrane protein</topology>
    </subcellularLocation>
</comment>
<dbReference type="InterPro" id="IPR004840">
    <property type="entry name" value="Amino_acid_permease_CS"/>
</dbReference>
<feature type="transmembrane region" description="Helical" evidence="9">
    <location>
        <begin position="489"/>
        <end position="507"/>
    </location>
</feature>
<feature type="transmembrane region" description="Helical" evidence="9">
    <location>
        <begin position="216"/>
        <end position="237"/>
    </location>
</feature>
<dbReference type="Gene3D" id="1.20.1740.10">
    <property type="entry name" value="Amino acid/polyamine transporter I"/>
    <property type="match status" value="1"/>
</dbReference>
<keyword evidence="7 9" id="KW-0472">Membrane</keyword>
<evidence type="ECO:0000256" key="2">
    <source>
        <dbReference type="ARBA" id="ARBA00008583"/>
    </source>
</evidence>
<name>A0A7Y0EYV8_9BIFI</name>
<feature type="domain" description="Amino acid permease/ SLC12A" evidence="10">
    <location>
        <begin position="73"/>
        <end position="518"/>
    </location>
</feature>
<feature type="transmembrane region" description="Helical" evidence="9">
    <location>
        <begin position="183"/>
        <end position="204"/>
    </location>
</feature>
<dbReference type="AlphaFoldDB" id="A0A7Y0EYV8"/>
<evidence type="ECO:0000313" key="11">
    <source>
        <dbReference type="EMBL" id="NMM98935.1"/>
    </source>
</evidence>
<evidence type="ECO:0000256" key="4">
    <source>
        <dbReference type="ARBA" id="ARBA00022692"/>
    </source>
</evidence>
<accession>A0A7Y0EYV8</accession>
<protein>
    <submittedName>
        <fullName evidence="11">Amino acid transporter</fullName>
    </submittedName>
</protein>
<proteinExistence type="inferred from homology"/>
<evidence type="ECO:0000256" key="7">
    <source>
        <dbReference type="ARBA" id="ARBA00023136"/>
    </source>
</evidence>
<dbReference type="PANTHER" id="PTHR43495">
    <property type="entry name" value="GABA PERMEASE"/>
    <property type="match status" value="1"/>
</dbReference>